<evidence type="ECO:0000256" key="1">
    <source>
        <dbReference type="ARBA" id="ARBA00006018"/>
    </source>
</evidence>
<name>A0A3L7AG47_9HYPH</name>
<dbReference type="SUPFAM" id="SSF159127">
    <property type="entry name" value="HupF/HypC-like"/>
    <property type="match status" value="1"/>
</dbReference>
<dbReference type="Gene3D" id="2.30.30.140">
    <property type="match status" value="1"/>
</dbReference>
<dbReference type="PRINTS" id="PR00445">
    <property type="entry name" value="HUPFHYPC"/>
</dbReference>
<accession>A0A3L7AG47</accession>
<proteinExistence type="inferred from homology"/>
<dbReference type="EMBL" id="RCTF01000006">
    <property type="protein sequence ID" value="RLP78955.1"/>
    <property type="molecule type" value="Genomic_DNA"/>
</dbReference>
<dbReference type="Pfam" id="PF01455">
    <property type="entry name" value="HupF_HypC"/>
    <property type="match status" value="1"/>
</dbReference>
<evidence type="ECO:0000313" key="2">
    <source>
        <dbReference type="EMBL" id="RLP78955.1"/>
    </source>
</evidence>
<dbReference type="RefSeq" id="WP_121622969.1">
    <property type="nucleotide sequence ID" value="NZ_JACIIW010000002.1"/>
</dbReference>
<comment type="similarity">
    <text evidence="1">Belongs to the HupF/HypC family.</text>
</comment>
<reference evidence="2 3" key="1">
    <citation type="submission" date="2018-10" db="EMBL/GenBank/DDBJ databases">
        <title>Xanthobacter tagetidis genome sequencing and assembly.</title>
        <authorList>
            <person name="Maclea K.S."/>
            <person name="Goen A.E."/>
            <person name="Fatima S.A."/>
        </authorList>
    </citation>
    <scope>NUCLEOTIDE SEQUENCE [LARGE SCALE GENOMIC DNA]</scope>
    <source>
        <strain evidence="2 3">ATCC 700314</strain>
    </source>
</reference>
<dbReference type="Proteomes" id="UP000269692">
    <property type="component" value="Unassembled WGS sequence"/>
</dbReference>
<dbReference type="GO" id="GO:1902670">
    <property type="term" value="F:carbon dioxide binding"/>
    <property type="evidence" value="ECO:0007669"/>
    <property type="project" value="TreeGrafter"/>
</dbReference>
<dbReference type="InterPro" id="IPR001109">
    <property type="entry name" value="Hydrogenase_HupF/HypC"/>
</dbReference>
<dbReference type="AlphaFoldDB" id="A0A3L7AG47"/>
<dbReference type="NCBIfam" id="TIGR00074">
    <property type="entry name" value="hypC_hupF"/>
    <property type="match status" value="1"/>
</dbReference>
<evidence type="ECO:0000313" key="3">
    <source>
        <dbReference type="Proteomes" id="UP000269692"/>
    </source>
</evidence>
<dbReference type="GO" id="GO:0005506">
    <property type="term" value="F:iron ion binding"/>
    <property type="evidence" value="ECO:0007669"/>
    <property type="project" value="TreeGrafter"/>
</dbReference>
<gene>
    <name evidence="2" type="ORF">D9R14_08855</name>
</gene>
<dbReference type="PANTHER" id="PTHR35177:SF2">
    <property type="entry name" value="HYDROGENASE MATURATION FACTOR HYBG"/>
    <property type="match status" value="1"/>
</dbReference>
<keyword evidence="3" id="KW-1185">Reference proteome</keyword>
<organism evidence="2 3">
    <name type="scientific">Xanthobacter tagetidis</name>
    <dbReference type="NCBI Taxonomy" id="60216"/>
    <lineage>
        <taxon>Bacteria</taxon>
        <taxon>Pseudomonadati</taxon>
        <taxon>Pseudomonadota</taxon>
        <taxon>Alphaproteobacteria</taxon>
        <taxon>Hyphomicrobiales</taxon>
        <taxon>Xanthobacteraceae</taxon>
        <taxon>Xanthobacter</taxon>
    </lineage>
</organism>
<comment type="caution">
    <text evidence="2">The sequence shown here is derived from an EMBL/GenBank/DDBJ whole genome shotgun (WGS) entry which is preliminary data.</text>
</comment>
<sequence>MCIGTPMRLLAREGLSARCADAAGRVETVDLSLVPEAADGDHLLVFQGAARRLMDAEEARLVAAALEGVAALMAGTADAAVIDAAFADLAHREPALPPHLAAAFAAGRKEA</sequence>
<dbReference type="PANTHER" id="PTHR35177">
    <property type="entry name" value="HYDROGENASE MATURATION FACTOR HYBG"/>
    <property type="match status" value="1"/>
</dbReference>
<dbReference type="GO" id="GO:0051604">
    <property type="term" value="P:protein maturation"/>
    <property type="evidence" value="ECO:0007669"/>
    <property type="project" value="TreeGrafter"/>
</dbReference>
<protein>
    <submittedName>
        <fullName evidence="2">HypC/HybG/HupF family hydrogenase formation chaperone</fullName>
    </submittedName>
</protein>
<dbReference type="OrthoDB" id="9806017at2"/>